<keyword evidence="2" id="KW-0806">Transcription termination</keyword>
<accession>A0A5N6M919</accession>
<dbReference type="GO" id="GO:0003676">
    <property type="term" value="F:nucleic acid binding"/>
    <property type="evidence" value="ECO:0007669"/>
    <property type="project" value="InterPro"/>
</dbReference>
<reference evidence="4 5" key="1">
    <citation type="submission" date="2019-05" db="EMBL/GenBank/DDBJ databases">
        <title>Mikania micrantha, genome provides insights into the molecular mechanism of rapid growth.</title>
        <authorList>
            <person name="Liu B."/>
        </authorList>
    </citation>
    <scope>NUCLEOTIDE SEQUENCE [LARGE SCALE GENOMIC DNA]</scope>
    <source>
        <strain evidence="4">NLD-2019</strain>
        <tissue evidence="4">Leaf</tissue>
    </source>
</reference>
<dbReference type="InterPro" id="IPR003690">
    <property type="entry name" value="MTERF"/>
</dbReference>
<evidence type="ECO:0000256" key="3">
    <source>
        <dbReference type="ARBA" id="ARBA00022946"/>
    </source>
</evidence>
<name>A0A5N6M919_9ASTR</name>
<keyword evidence="2" id="KW-0805">Transcription regulation</keyword>
<protein>
    <submittedName>
        <fullName evidence="4">Uncharacterized protein</fullName>
    </submittedName>
</protein>
<dbReference type="OrthoDB" id="637682at2759"/>
<comment type="similarity">
    <text evidence="1">Belongs to the mTERF family.</text>
</comment>
<keyword evidence="3" id="KW-0809">Transit peptide</keyword>
<dbReference type="PANTHER" id="PTHR13068:SF151">
    <property type="entry name" value="TRANSCRIPTION TERMINATION FACTOR MTERF9, CHLOROPLASTIC"/>
    <property type="match status" value="1"/>
</dbReference>
<dbReference type="EMBL" id="SZYD01000016">
    <property type="protein sequence ID" value="KAD3336188.1"/>
    <property type="molecule type" value="Genomic_DNA"/>
</dbReference>
<organism evidence="4 5">
    <name type="scientific">Mikania micrantha</name>
    <name type="common">bitter vine</name>
    <dbReference type="NCBI Taxonomy" id="192012"/>
    <lineage>
        <taxon>Eukaryota</taxon>
        <taxon>Viridiplantae</taxon>
        <taxon>Streptophyta</taxon>
        <taxon>Embryophyta</taxon>
        <taxon>Tracheophyta</taxon>
        <taxon>Spermatophyta</taxon>
        <taxon>Magnoliopsida</taxon>
        <taxon>eudicotyledons</taxon>
        <taxon>Gunneridae</taxon>
        <taxon>Pentapetalae</taxon>
        <taxon>asterids</taxon>
        <taxon>campanulids</taxon>
        <taxon>Asterales</taxon>
        <taxon>Asteraceae</taxon>
        <taxon>Asteroideae</taxon>
        <taxon>Heliantheae alliance</taxon>
        <taxon>Eupatorieae</taxon>
        <taxon>Mikania</taxon>
    </lineage>
</organism>
<dbReference type="AlphaFoldDB" id="A0A5N6M919"/>
<proteinExistence type="inferred from homology"/>
<evidence type="ECO:0000256" key="1">
    <source>
        <dbReference type="ARBA" id="ARBA00007692"/>
    </source>
</evidence>
<keyword evidence="5" id="KW-1185">Reference proteome</keyword>
<dbReference type="Proteomes" id="UP000326396">
    <property type="component" value="Linkage Group LG6"/>
</dbReference>
<dbReference type="GO" id="GO:0006353">
    <property type="term" value="P:DNA-templated transcription termination"/>
    <property type="evidence" value="ECO:0007669"/>
    <property type="project" value="UniProtKB-KW"/>
</dbReference>
<dbReference type="InterPro" id="IPR038538">
    <property type="entry name" value="MTERF_sf"/>
</dbReference>
<keyword evidence="2" id="KW-0804">Transcription</keyword>
<sequence>MTGMVKLVMLVVRTLMEKENGVAQTTAMVIGECNNIGGPYIDGEGEGGRDGVDNSTPPDNLTFMARMVYENRRKWLGNCRTLGCEVENCKNGRVFLRLPPPSNTTTTTTVAQPPAFGIQGKISSSSIPFLAPANRFVCSNHHSHNLRHHILSSSPRHLNHTRVVDCRSPCRPQCFSSIASDDYRDKKQKQAAAIEAVSDILRENGVSEEESMEIAMKSPKYVEMLMDNVSELDELFQSTGCPTISTYKKKVYEMGRQKGDKGLVPALESMVGLPLPSAMRIARSLSANTPSNLLHKVKYVKKVLFSDMDRKVLIARKAHRMMMHLSISVDDDLQHTLSFLEKIQARRGGLGLLGFGDGSFRYLIESFPRLLLLSIESNIKPVVYFLECIGVPRGCIGNVLLLYPPILFYDIEKDIKPRMQVFTKVYGEDTEFGKMLLKYPWILSTSITKNYEEILAFLYAKKMAEVSLQHAIKSWPLLLGCSVAKLKLMIDQLHIIGVTEKMLNKVIATCPQLLMHKPHEFFQVVLYLKGLGLEEESIARVLGRCPEIFMTNIDKTLKKKVEFLFELGVSKKHLPRVIRKYPEFFICDVNNSLLPRMTYLLKIGLSKREIAFMVGRFSPLLGYSIEEVLRPKYEFLVNIMQKPLEEVVEYPRYFSYSLEKKIKPRFWVIKGRNCECSLKDMLGKNDEEFAVDYMNGSFI</sequence>
<dbReference type="PANTHER" id="PTHR13068">
    <property type="entry name" value="CGI-12 PROTEIN-RELATED"/>
    <property type="match status" value="1"/>
</dbReference>
<dbReference type="Gene3D" id="1.25.70.10">
    <property type="entry name" value="Transcription termination factor 3, mitochondrial"/>
    <property type="match status" value="1"/>
</dbReference>
<comment type="caution">
    <text evidence="4">The sequence shown here is derived from an EMBL/GenBank/DDBJ whole genome shotgun (WGS) entry which is preliminary data.</text>
</comment>
<dbReference type="FunFam" id="1.25.70.10:FF:000015">
    <property type="entry name" value="Mitochondrial transcription termination factor family protein"/>
    <property type="match status" value="1"/>
</dbReference>
<evidence type="ECO:0000313" key="5">
    <source>
        <dbReference type="Proteomes" id="UP000326396"/>
    </source>
</evidence>
<evidence type="ECO:0000256" key="2">
    <source>
        <dbReference type="ARBA" id="ARBA00022472"/>
    </source>
</evidence>
<dbReference type="Pfam" id="PF02536">
    <property type="entry name" value="mTERF"/>
    <property type="match status" value="1"/>
</dbReference>
<dbReference type="SMART" id="SM00733">
    <property type="entry name" value="Mterf"/>
    <property type="match status" value="10"/>
</dbReference>
<gene>
    <name evidence="4" type="ORF">E3N88_31707</name>
</gene>
<evidence type="ECO:0000313" key="4">
    <source>
        <dbReference type="EMBL" id="KAD3336188.1"/>
    </source>
</evidence>